<dbReference type="Proteomes" id="UP001054945">
    <property type="component" value="Unassembled WGS sequence"/>
</dbReference>
<organism evidence="2 3">
    <name type="scientific">Caerostris extrusa</name>
    <name type="common">Bark spider</name>
    <name type="synonym">Caerostris bankana</name>
    <dbReference type="NCBI Taxonomy" id="172846"/>
    <lineage>
        <taxon>Eukaryota</taxon>
        <taxon>Metazoa</taxon>
        <taxon>Ecdysozoa</taxon>
        <taxon>Arthropoda</taxon>
        <taxon>Chelicerata</taxon>
        <taxon>Arachnida</taxon>
        <taxon>Araneae</taxon>
        <taxon>Araneomorphae</taxon>
        <taxon>Entelegynae</taxon>
        <taxon>Araneoidea</taxon>
        <taxon>Araneidae</taxon>
        <taxon>Caerostris</taxon>
    </lineage>
</organism>
<evidence type="ECO:0000313" key="3">
    <source>
        <dbReference type="Proteomes" id="UP001054945"/>
    </source>
</evidence>
<evidence type="ECO:0000313" key="2">
    <source>
        <dbReference type="EMBL" id="GIY55169.1"/>
    </source>
</evidence>
<proteinExistence type="predicted"/>
<reference evidence="2 3" key="1">
    <citation type="submission" date="2021-06" db="EMBL/GenBank/DDBJ databases">
        <title>Caerostris extrusa draft genome.</title>
        <authorList>
            <person name="Kono N."/>
            <person name="Arakawa K."/>
        </authorList>
    </citation>
    <scope>NUCLEOTIDE SEQUENCE [LARGE SCALE GENOMIC DNA]</scope>
</reference>
<dbReference type="AlphaFoldDB" id="A0AAV4UBK0"/>
<protein>
    <recommendedName>
        <fullName evidence="4">BZIP domain-containing protein</fullName>
    </recommendedName>
</protein>
<gene>
    <name evidence="2" type="ORF">CEXT_373071</name>
</gene>
<feature type="region of interest" description="Disordered" evidence="1">
    <location>
        <begin position="1"/>
        <end position="47"/>
    </location>
</feature>
<evidence type="ECO:0008006" key="4">
    <source>
        <dbReference type="Google" id="ProtNLM"/>
    </source>
</evidence>
<evidence type="ECO:0000256" key="1">
    <source>
        <dbReference type="SAM" id="MobiDB-lite"/>
    </source>
</evidence>
<name>A0AAV4UBK0_CAEEX</name>
<keyword evidence="3" id="KW-1185">Reference proteome</keyword>
<feature type="compositionally biased region" description="Basic residues" evidence="1">
    <location>
        <begin position="9"/>
        <end position="18"/>
    </location>
</feature>
<comment type="caution">
    <text evidence="2">The sequence shown here is derived from an EMBL/GenBank/DDBJ whole genome shotgun (WGS) entry which is preliminary data.</text>
</comment>
<accession>A0AAV4UBK0</accession>
<sequence length="108" mass="12198">MNSPEDEKKKKKENRRQRAQADRFAREKKCRHYPRSPCDLSSERVMGGTGLTGIEKSIYSSSADSRSAEFQLTQANLSSKMWVGGDNKESSRVASRLALLQEESDREG</sequence>
<dbReference type="EMBL" id="BPLR01012612">
    <property type="protein sequence ID" value="GIY55169.1"/>
    <property type="molecule type" value="Genomic_DNA"/>
</dbReference>